<dbReference type="AlphaFoldDB" id="A0AAD8IEP7"/>
<dbReference type="InterPro" id="IPR002160">
    <property type="entry name" value="Prot_inh_Kunz-lg"/>
</dbReference>
<organism evidence="3 4">
    <name type="scientific">Heracleum sosnowskyi</name>
    <dbReference type="NCBI Taxonomy" id="360622"/>
    <lineage>
        <taxon>Eukaryota</taxon>
        <taxon>Viridiplantae</taxon>
        <taxon>Streptophyta</taxon>
        <taxon>Embryophyta</taxon>
        <taxon>Tracheophyta</taxon>
        <taxon>Spermatophyta</taxon>
        <taxon>Magnoliopsida</taxon>
        <taxon>eudicotyledons</taxon>
        <taxon>Gunneridae</taxon>
        <taxon>Pentapetalae</taxon>
        <taxon>asterids</taxon>
        <taxon>campanulids</taxon>
        <taxon>Apiales</taxon>
        <taxon>Apiaceae</taxon>
        <taxon>Apioideae</taxon>
        <taxon>apioid superclade</taxon>
        <taxon>Tordylieae</taxon>
        <taxon>Tordyliinae</taxon>
        <taxon>Heracleum</taxon>
    </lineage>
</organism>
<comment type="similarity">
    <text evidence="1">Belongs to the protease inhibitor I3 (leguminous Kunitz-type inhibitor) family.</text>
</comment>
<evidence type="ECO:0000256" key="2">
    <source>
        <dbReference type="SAM" id="SignalP"/>
    </source>
</evidence>
<dbReference type="EMBL" id="JAUIZM010000005">
    <property type="protein sequence ID" value="KAK1384126.1"/>
    <property type="molecule type" value="Genomic_DNA"/>
</dbReference>
<dbReference type="GO" id="GO:0004866">
    <property type="term" value="F:endopeptidase inhibitor activity"/>
    <property type="evidence" value="ECO:0007669"/>
    <property type="project" value="InterPro"/>
</dbReference>
<reference evidence="3" key="2">
    <citation type="submission" date="2023-05" db="EMBL/GenBank/DDBJ databases">
        <authorList>
            <person name="Schelkunov M.I."/>
        </authorList>
    </citation>
    <scope>NUCLEOTIDE SEQUENCE</scope>
    <source>
        <strain evidence="3">Hsosn_3</strain>
        <tissue evidence="3">Leaf</tissue>
    </source>
</reference>
<evidence type="ECO:0000313" key="4">
    <source>
        <dbReference type="Proteomes" id="UP001237642"/>
    </source>
</evidence>
<feature type="chain" id="PRO_5041941495" evidence="2">
    <location>
        <begin position="21"/>
        <end position="209"/>
    </location>
</feature>
<name>A0AAD8IEP7_9APIA</name>
<keyword evidence="4" id="KW-1185">Reference proteome</keyword>
<gene>
    <name evidence="3" type="ORF">POM88_021861</name>
</gene>
<dbReference type="PANTHER" id="PTHR33107">
    <property type="entry name" value="KUNITZ TRYPSIN INHIBITOR 2"/>
    <property type="match status" value="1"/>
</dbReference>
<dbReference type="Proteomes" id="UP001237642">
    <property type="component" value="Unassembled WGS sequence"/>
</dbReference>
<dbReference type="SMART" id="SM00452">
    <property type="entry name" value="STI"/>
    <property type="match status" value="1"/>
</dbReference>
<dbReference type="Gene3D" id="2.80.10.50">
    <property type="match status" value="1"/>
</dbReference>
<proteinExistence type="inferred from homology"/>
<protein>
    <submittedName>
        <fullName evidence="3">Kunitz type trypsin inhibitor / miraculin</fullName>
    </submittedName>
</protein>
<dbReference type="PANTHER" id="PTHR33107:SF5">
    <property type="entry name" value="KUNITZ TRYPSIN INHIBITOR 5"/>
    <property type="match status" value="1"/>
</dbReference>
<comment type="caution">
    <text evidence="3">The sequence shown here is derived from an EMBL/GenBank/DDBJ whole genome shotgun (WGS) entry which is preliminary data.</text>
</comment>
<accession>A0AAD8IEP7</accession>
<feature type="signal peptide" evidence="2">
    <location>
        <begin position="1"/>
        <end position="20"/>
    </location>
</feature>
<keyword evidence="2" id="KW-0732">Signal</keyword>
<sequence length="209" mass="23252">MKTTFVIISFLLYAFYFGAADLDPVYDPSHKRLLTGVEYYIHPFLGGSSGGGITIASTRNKTCPLDVAQDRNTYAHGLGVTFHPANIKKGVSGRVIRVSTDLIIKFSSAKACARSAVWKVDKYDNLRRRYFVTIGGVQGKEGGESLGGWFRIEKEKDDYKIVHCHQVECITTPCNPVCNNVGAYYEHGRTLLAFTDEPLVLLFQEVFKG</sequence>
<dbReference type="PRINTS" id="PR00291">
    <property type="entry name" value="KUNITZINHBTR"/>
</dbReference>
<dbReference type="Pfam" id="PF00197">
    <property type="entry name" value="Kunitz_legume"/>
    <property type="match status" value="1"/>
</dbReference>
<reference evidence="3" key="1">
    <citation type="submission" date="2023-02" db="EMBL/GenBank/DDBJ databases">
        <title>Genome of toxic invasive species Heracleum sosnowskyi carries increased number of genes despite the absence of recent whole-genome duplications.</title>
        <authorList>
            <person name="Schelkunov M."/>
            <person name="Shtratnikova V."/>
            <person name="Makarenko M."/>
            <person name="Klepikova A."/>
            <person name="Omelchenko D."/>
            <person name="Novikova G."/>
            <person name="Obukhova E."/>
            <person name="Bogdanov V."/>
            <person name="Penin A."/>
            <person name="Logacheva M."/>
        </authorList>
    </citation>
    <scope>NUCLEOTIDE SEQUENCE</scope>
    <source>
        <strain evidence="3">Hsosn_3</strain>
        <tissue evidence="3">Leaf</tissue>
    </source>
</reference>
<dbReference type="SUPFAM" id="SSF50386">
    <property type="entry name" value="STI-like"/>
    <property type="match status" value="1"/>
</dbReference>
<evidence type="ECO:0000256" key="1">
    <source>
        <dbReference type="ARBA" id="ARBA00005440"/>
    </source>
</evidence>
<evidence type="ECO:0000313" key="3">
    <source>
        <dbReference type="EMBL" id="KAK1384126.1"/>
    </source>
</evidence>
<dbReference type="InterPro" id="IPR011065">
    <property type="entry name" value="Kunitz_inhibitor_STI-like_sf"/>
</dbReference>